<evidence type="ECO:0000313" key="10">
    <source>
        <dbReference type="Proteomes" id="UP000284403"/>
    </source>
</evidence>
<evidence type="ECO:0000256" key="5">
    <source>
        <dbReference type="ARBA" id="ARBA00022989"/>
    </source>
</evidence>
<dbReference type="GO" id="GO:0016020">
    <property type="term" value="C:membrane"/>
    <property type="evidence" value="ECO:0007669"/>
    <property type="project" value="UniProtKB-SubCell"/>
</dbReference>
<dbReference type="InterPro" id="IPR036259">
    <property type="entry name" value="MFS_trans_sf"/>
</dbReference>
<evidence type="ECO:0000256" key="6">
    <source>
        <dbReference type="ARBA" id="ARBA00023136"/>
    </source>
</evidence>
<protein>
    <submittedName>
        <fullName evidence="9">Putative folate/pteridine transporter</fullName>
    </submittedName>
</protein>
<dbReference type="GeneID" id="40320979"/>
<feature type="transmembrane region" description="Helical" evidence="8">
    <location>
        <begin position="229"/>
        <end position="255"/>
    </location>
</feature>
<dbReference type="EMBL" id="MKKU01000566">
    <property type="protein sequence ID" value="RNF07419.1"/>
    <property type="molecule type" value="Genomic_DNA"/>
</dbReference>
<evidence type="ECO:0000256" key="7">
    <source>
        <dbReference type="SAM" id="MobiDB-lite"/>
    </source>
</evidence>
<evidence type="ECO:0000256" key="4">
    <source>
        <dbReference type="ARBA" id="ARBA00022692"/>
    </source>
</evidence>
<gene>
    <name evidence="9" type="ORF">Tco025E_07368</name>
</gene>
<dbReference type="Proteomes" id="UP000284403">
    <property type="component" value="Unassembled WGS sequence"/>
</dbReference>
<evidence type="ECO:0000256" key="1">
    <source>
        <dbReference type="ARBA" id="ARBA00004141"/>
    </source>
</evidence>
<dbReference type="SUPFAM" id="SSF103473">
    <property type="entry name" value="MFS general substrate transporter"/>
    <property type="match status" value="1"/>
</dbReference>
<feature type="region of interest" description="Disordered" evidence="7">
    <location>
        <begin position="267"/>
        <end position="291"/>
    </location>
</feature>
<evidence type="ECO:0000313" key="9">
    <source>
        <dbReference type="EMBL" id="RNF07419.1"/>
    </source>
</evidence>
<dbReference type="PANTHER" id="PTHR31585:SF51">
    <property type="entry name" value="TRANSPORTER, PUTATIVE-RELATED"/>
    <property type="match status" value="1"/>
</dbReference>
<keyword evidence="10" id="KW-1185">Reference proteome</keyword>
<dbReference type="AlphaFoldDB" id="A0A422NPV0"/>
<feature type="compositionally biased region" description="Low complexity" evidence="7">
    <location>
        <begin position="276"/>
        <end position="291"/>
    </location>
</feature>
<comment type="caution">
    <text evidence="9">The sequence shown here is derived from an EMBL/GenBank/DDBJ whole genome shotgun (WGS) entry which is preliminary data.</text>
</comment>
<organism evidence="9 10">
    <name type="scientific">Trypanosoma conorhini</name>
    <dbReference type="NCBI Taxonomy" id="83891"/>
    <lineage>
        <taxon>Eukaryota</taxon>
        <taxon>Discoba</taxon>
        <taxon>Euglenozoa</taxon>
        <taxon>Kinetoplastea</taxon>
        <taxon>Metakinetoplastina</taxon>
        <taxon>Trypanosomatida</taxon>
        <taxon>Trypanosomatidae</taxon>
        <taxon>Trypanosoma</taxon>
    </lineage>
</organism>
<proteinExistence type="inferred from homology"/>
<evidence type="ECO:0000256" key="2">
    <source>
        <dbReference type="ARBA" id="ARBA00007015"/>
    </source>
</evidence>
<comment type="similarity">
    <text evidence="2">Belongs to the major facilitator superfamily. Folate-biopterin transporter (TC 2.A.71) family.</text>
</comment>
<evidence type="ECO:0000256" key="8">
    <source>
        <dbReference type="SAM" id="Phobius"/>
    </source>
</evidence>
<keyword evidence="4 8" id="KW-0812">Transmembrane</keyword>
<evidence type="ECO:0000256" key="3">
    <source>
        <dbReference type="ARBA" id="ARBA00022448"/>
    </source>
</evidence>
<dbReference type="RefSeq" id="XP_029225654.1">
    <property type="nucleotide sequence ID" value="XM_029374234.1"/>
</dbReference>
<name>A0A422NPV0_9TRYP</name>
<feature type="transmembrane region" description="Helical" evidence="8">
    <location>
        <begin position="46"/>
        <end position="68"/>
    </location>
</feature>
<dbReference type="InterPro" id="IPR039309">
    <property type="entry name" value="BT1"/>
</dbReference>
<dbReference type="Pfam" id="PF03092">
    <property type="entry name" value="BT1"/>
    <property type="match status" value="1"/>
</dbReference>
<comment type="subcellular location">
    <subcellularLocation>
        <location evidence="1">Membrane</location>
        <topology evidence="1">Multi-pass membrane protein</topology>
    </subcellularLocation>
</comment>
<keyword evidence="5 8" id="KW-1133">Transmembrane helix</keyword>
<dbReference type="OrthoDB" id="246838at2759"/>
<dbReference type="PANTHER" id="PTHR31585">
    <property type="entry name" value="FOLATE-BIOPTERIN TRANSPORTER 1, CHLOROPLASTIC"/>
    <property type="match status" value="1"/>
</dbReference>
<accession>A0A422NPV0</accession>
<feature type="transmembrane region" description="Helical" evidence="8">
    <location>
        <begin position="88"/>
        <end position="109"/>
    </location>
</feature>
<sequence length="291" mass="31368">MIIGVVSLTVLTIVGGGLDLTIAAASISVSLGLFGFCALPPVIAKVNLYIFVHITPYLQLPAALRSLYVATPDCIPDGPHFNLFFDDTIGSLIGNVAGIVGTALFAHVFSKRGYRFTPILTMGVQILGSIFDIIIVRRWNVQVGIGDHVMYILGDQVVYELCHMLSWMPCILLVLRVCPYGVEGVMYALLGGFGNLGQALSNNLGSILMQYAYPIQTKAPCDFSNAPMLLMLLLLLLLGEFVVALVSLVVVFVLVPNVRVRDDLDLEGKRKRTPAEENAGEAAGSEAEGRN</sequence>
<keyword evidence="6 8" id="KW-0472">Membrane</keyword>
<keyword evidence="3" id="KW-0813">Transport</keyword>
<reference evidence="9 10" key="1">
    <citation type="journal article" date="2018" name="BMC Genomics">
        <title>Genomic comparison of Trypanosoma conorhini and Trypanosoma rangeli to Trypanosoma cruzi strains of high and low virulence.</title>
        <authorList>
            <person name="Bradwell K.R."/>
            <person name="Koparde V.N."/>
            <person name="Matveyev A.V."/>
            <person name="Serrano M.G."/>
            <person name="Alves J.M."/>
            <person name="Parikh H."/>
            <person name="Huang B."/>
            <person name="Lee V."/>
            <person name="Espinosa-Alvarez O."/>
            <person name="Ortiz P.A."/>
            <person name="Costa-Martins A.G."/>
            <person name="Teixeira M.M."/>
            <person name="Buck G.A."/>
        </authorList>
    </citation>
    <scope>NUCLEOTIDE SEQUENCE [LARGE SCALE GENOMIC DNA]</scope>
    <source>
        <strain evidence="9 10">025E</strain>
    </source>
</reference>
<feature type="transmembrane region" description="Helical" evidence="8">
    <location>
        <begin position="20"/>
        <end position="39"/>
    </location>
</feature>